<proteinExistence type="inferred from homology"/>
<dbReference type="InterPro" id="IPR000550">
    <property type="entry name" value="Hppk"/>
</dbReference>
<dbReference type="GO" id="GO:0046656">
    <property type="term" value="P:folic acid biosynthetic process"/>
    <property type="evidence" value="ECO:0007669"/>
    <property type="project" value="UniProtKB-KW"/>
</dbReference>
<keyword evidence="10" id="KW-0289">Folate biosynthesis</keyword>
<dbReference type="Pfam" id="PF01035">
    <property type="entry name" value="DNA_binding_1"/>
    <property type="match status" value="1"/>
</dbReference>
<dbReference type="InterPro" id="IPR036388">
    <property type="entry name" value="WH-like_DNA-bd_sf"/>
</dbReference>
<dbReference type="EMBL" id="DRDR01000128">
    <property type="protein sequence ID" value="HDL60403.1"/>
    <property type="molecule type" value="Genomic_DNA"/>
</dbReference>
<keyword evidence="4" id="KW-0489">Methyltransferase</keyword>
<dbReference type="SUPFAM" id="SSF46767">
    <property type="entry name" value="Methylated DNA-protein cysteine methyltransferase, C-terminal domain"/>
    <property type="match status" value="1"/>
</dbReference>
<comment type="catalytic activity">
    <reaction evidence="12">
        <text>a 6-O-methyl-2'-deoxyguanosine in DNA + L-cysteinyl-[protein] = S-methyl-L-cysteinyl-[protein] + a 2'-deoxyguanosine in DNA</text>
        <dbReference type="Rhea" id="RHEA:24000"/>
        <dbReference type="Rhea" id="RHEA-COMP:10131"/>
        <dbReference type="Rhea" id="RHEA-COMP:10132"/>
        <dbReference type="Rhea" id="RHEA-COMP:11367"/>
        <dbReference type="Rhea" id="RHEA-COMP:11368"/>
        <dbReference type="ChEBI" id="CHEBI:29950"/>
        <dbReference type="ChEBI" id="CHEBI:82612"/>
        <dbReference type="ChEBI" id="CHEBI:85445"/>
        <dbReference type="ChEBI" id="CHEBI:85448"/>
        <dbReference type="EC" id="2.1.1.63"/>
    </reaction>
</comment>
<feature type="domain" description="7,8-dihydro-6-hydroxymethylpterin-pyrophosphokinase" evidence="13">
    <location>
        <begin position="86"/>
        <end position="97"/>
    </location>
</feature>
<dbReference type="GO" id="GO:0003848">
    <property type="term" value="F:2-amino-4-hydroxy-6-hydroxymethyldihydropteridine diphosphokinase activity"/>
    <property type="evidence" value="ECO:0007669"/>
    <property type="project" value="UniProtKB-EC"/>
</dbReference>
<comment type="pathway">
    <text evidence="2">Cofactor biosynthesis; tetrahydrofolate biosynthesis; 2-amino-4-hydroxy-6-hydroxymethyl-7,8-dihydropteridine diphosphate from 7,8-dihydroneopterin triphosphate: step 4/4.</text>
</comment>
<organism evidence="14">
    <name type="scientific">candidate division WOR-3 bacterium</name>
    <dbReference type="NCBI Taxonomy" id="2052148"/>
    <lineage>
        <taxon>Bacteria</taxon>
        <taxon>Bacteria division WOR-3</taxon>
    </lineage>
</organism>
<dbReference type="CDD" id="cd00483">
    <property type="entry name" value="HPPK"/>
    <property type="match status" value="1"/>
</dbReference>
<reference evidence="14" key="1">
    <citation type="journal article" date="2020" name="mSystems">
        <title>Genome- and Community-Level Interaction Insights into Carbon Utilization and Element Cycling Functions of Hydrothermarchaeota in Hydrothermal Sediment.</title>
        <authorList>
            <person name="Zhou Z."/>
            <person name="Liu Y."/>
            <person name="Xu W."/>
            <person name="Pan J."/>
            <person name="Luo Z.H."/>
            <person name="Li M."/>
        </authorList>
    </citation>
    <scope>NUCLEOTIDE SEQUENCE [LARGE SCALE GENOMIC DNA]</scope>
    <source>
        <strain evidence="14">HyVt-28</strain>
    </source>
</reference>
<gene>
    <name evidence="14" type="primary">folK</name>
    <name evidence="14" type="ORF">ENH14_02990</name>
</gene>
<evidence type="ECO:0000259" key="13">
    <source>
        <dbReference type="PROSITE" id="PS00794"/>
    </source>
</evidence>
<evidence type="ECO:0000256" key="8">
    <source>
        <dbReference type="ARBA" id="ARBA00022777"/>
    </source>
</evidence>
<keyword evidence="11" id="KW-0234">DNA repair</keyword>
<dbReference type="AlphaFoldDB" id="A0A7V0LUA3"/>
<evidence type="ECO:0000256" key="4">
    <source>
        <dbReference type="ARBA" id="ARBA00022603"/>
    </source>
</evidence>
<dbReference type="NCBIfam" id="TIGR01498">
    <property type="entry name" value="folK"/>
    <property type="match status" value="1"/>
</dbReference>
<evidence type="ECO:0000256" key="12">
    <source>
        <dbReference type="ARBA" id="ARBA00049348"/>
    </source>
</evidence>
<dbReference type="InterPro" id="IPR014048">
    <property type="entry name" value="MethylDNA_cys_MeTrfase_DNA-bd"/>
</dbReference>
<evidence type="ECO:0000256" key="2">
    <source>
        <dbReference type="ARBA" id="ARBA00005051"/>
    </source>
</evidence>
<dbReference type="GO" id="GO:0046654">
    <property type="term" value="P:tetrahydrofolate biosynthetic process"/>
    <property type="evidence" value="ECO:0007669"/>
    <property type="project" value="UniProtKB-UniPathway"/>
</dbReference>
<dbReference type="Gene3D" id="3.30.70.560">
    <property type="entry name" value="7,8-Dihydro-6-hydroxymethylpterin-pyrophosphokinase HPPK"/>
    <property type="match status" value="1"/>
</dbReference>
<comment type="catalytic activity">
    <reaction evidence="1">
        <text>a 4-O-methyl-thymidine in DNA + L-cysteinyl-[protein] = a thymidine in DNA + S-methyl-L-cysteinyl-[protein]</text>
        <dbReference type="Rhea" id="RHEA:53428"/>
        <dbReference type="Rhea" id="RHEA-COMP:10131"/>
        <dbReference type="Rhea" id="RHEA-COMP:10132"/>
        <dbReference type="Rhea" id="RHEA-COMP:13555"/>
        <dbReference type="Rhea" id="RHEA-COMP:13556"/>
        <dbReference type="ChEBI" id="CHEBI:29950"/>
        <dbReference type="ChEBI" id="CHEBI:82612"/>
        <dbReference type="ChEBI" id="CHEBI:137386"/>
        <dbReference type="ChEBI" id="CHEBI:137387"/>
        <dbReference type="EC" id="2.1.1.63"/>
    </reaction>
</comment>
<evidence type="ECO:0000256" key="1">
    <source>
        <dbReference type="ARBA" id="ARBA00001286"/>
    </source>
</evidence>
<evidence type="ECO:0000256" key="10">
    <source>
        <dbReference type="ARBA" id="ARBA00022909"/>
    </source>
</evidence>
<dbReference type="EC" id="2.7.6.3" evidence="14"/>
<dbReference type="PANTHER" id="PTHR43071">
    <property type="entry name" value="2-AMINO-4-HYDROXY-6-HYDROXYMETHYLDIHYDROPTERIDINE PYROPHOSPHOKINASE"/>
    <property type="match status" value="1"/>
</dbReference>
<keyword evidence="5 14" id="KW-0808">Transferase</keyword>
<keyword evidence="7" id="KW-0227">DNA damage</keyword>
<dbReference type="GO" id="GO:0003908">
    <property type="term" value="F:methylated-DNA-[protein]-cysteine S-methyltransferase activity"/>
    <property type="evidence" value="ECO:0007669"/>
    <property type="project" value="UniProtKB-EC"/>
</dbReference>
<comment type="caution">
    <text evidence="14">The sequence shown here is derived from an EMBL/GenBank/DDBJ whole genome shotgun (WGS) entry which is preliminary data.</text>
</comment>
<keyword evidence="8" id="KW-0418">Kinase</keyword>
<evidence type="ECO:0000256" key="7">
    <source>
        <dbReference type="ARBA" id="ARBA00022763"/>
    </source>
</evidence>
<dbReference type="GO" id="GO:0005524">
    <property type="term" value="F:ATP binding"/>
    <property type="evidence" value="ECO:0007669"/>
    <property type="project" value="UniProtKB-KW"/>
</dbReference>
<protein>
    <submittedName>
        <fullName evidence="14">2-amino-4-hydroxy-6-hydroxymethyldihydropteridine diphosphokinase</fullName>
        <ecNumber evidence="14">2.7.6.3</ecNumber>
    </submittedName>
</protein>
<sequence>MSLAILSLGSNLGERHNNLKRALLELEKLGKIVNKSHTYETKPYGVFDQPNFLNMVVGIETELPPRKLLEKLKSIEKKLGRKETRRWGERIIDIDILFYDEIIVDEPGLKIPHPEIQYREFVLKPLREIYPDFIHPTLKKTVRELFQKLPDIPLVASLEVQPGRFFFAVKEDKILRTSFFEIKGRMEMNPTILRLKDELKRYFDGEKMDFEGYKLEESGLSAYARRVYNLLRRVGWGETITYKKLAELSGKPGGQRAIGRLMATNPFPIIVPCHRVIRTNGKIGGFGGGVEWKKFLLRLEGHNF</sequence>
<evidence type="ECO:0000256" key="5">
    <source>
        <dbReference type="ARBA" id="ARBA00022679"/>
    </source>
</evidence>
<dbReference type="GO" id="GO:0032259">
    <property type="term" value="P:methylation"/>
    <property type="evidence" value="ECO:0007669"/>
    <property type="project" value="UniProtKB-KW"/>
</dbReference>
<accession>A0A7V0LUA3</accession>
<dbReference type="GO" id="GO:0006281">
    <property type="term" value="P:DNA repair"/>
    <property type="evidence" value="ECO:0007669"/>
    <property type="project" value="UniProtKB-KW"/>
</dbReference>
<dbReference type="UniPathway" id="UPA00077">
    <property type="reaction ID" value="UER00155"/>
</dbReference>
<evidence type="ECO:0000256" key="3">
    <source>
        <dbReference type="ARBA" id="ARBA00008711"/>
    </source>
</evidence>
<dbReference type="CDD" id="cd06445">
    <property type="entry name" value="ATase"/>
    <property type="match status" value="1"/>
</dbReference>
<evidence type="ECO:0000256" key="9">
    <source>
        <dbReference type="ARBA" id="ARBA00022840"/>
    </source>
</evidence>
<name>A0A7V0LUA3_UNCW3</name>
<dbReference type="PANTHER" id="PTHR43071:SF1">
    <property type="entry name" value="2-AMINO-4-HYDROXY-6-HYDROXYMETHYLDIHYDROPTERIDINE PYROPHOSPHOKINASE"/>
    <property type="match status" value="1"/>
</dbReference>
<dbReference type="NCBIfam" id="TIGR00589">
    <property type="entry name" value="ogt"/>
    <property type="match status" value="1"/>
</dbReference>
<comment type="similarity">
    <text evidence="3">Belongs to the MGMT family.</text>
</comment>
<dbReference type="InterPro" id="IPR036217">
    <property type="entry name" value="MethylDNA_cys_MeTrfase_DNAb"/>
</dbReference>
<evidence type="ECO:0000313" key="14">
    <source>
        <dbReference type="EMBL" id="HDL60403.1"/>
    </source>
</evidence>
<dbReference type="InterPro" id="IPR035907">
    <property type="entry name" value="Hppk_sf"/>
</dbReference>
<keyword evidence="6" id="KW-0547">Nucleotide-binding</keyword>
<dbReference type="FunFam" id="1.10.10.10:FF:000214">
    <property type="entry name" value="Methylated-DNA--protein-cysteine methyltransferase"/>
    <property type="match status" value="1"/>
</dbReference>
<keyword evidence="9" id="KW-0067">ATP-binding</keyword>
<evidence type="ECO:0000256" key="6">
    <source>
        <dbReference type="ARBA" id="ARBA00022741"/>
    </source>
</evidence>
<dbReference type="Pfam" id="PF01288">
    <property type="entry name" value="HPPK"/>
    <property type="match status" value="1"/>
</dbReference>
<dbReference type="InterPro" id="IPR001497">
    <property type="entry name" value="MethylDNA_cys_MeTrfase_AS"/>
</dbReference>
<evidence type="ECO:0000256" key="11">
    <source>
        <dbReference type="ARBA" id="ARBA00023204"/>
    </source>
</evidence>
<dbReference type="PROSITE" id="PS00374">
    <property type="entry name" value="MGMT"/>
    <property type="match status" value="1"/>
</dbReference>
<dbReference type="GO" id="GO:0016301">
    <property type="term" value="F:kinase activity"/>
    <property type="evidence" value="ECO:0007669"/>
    <property type="project" value="UniProtKB-KW"/>
</dbReference>
<dbReference type="SUPFAM" id="SSF55083">
    <property type="entry name" value="6-hydroxymethyl-7,8-dihydropterin pyrophosphokinase, HPPK"/>
    <property type="match status" value="1"/>
</dbReference>
<dbReference type="PROSITE" id="PS00794">
    <property type="entry name" value="HPPK"/>
    <property type="match status" value="1"/>
</dbReference>
<dbReference type="Proteomes" id="UP000886381">
    <property type="component" value="Unassembled WGS sequence"/>
</dbReference>
<dbReference type="Gene3D" id="1.10.10.10">
    <property type="entry name" value="Winged helix-like DNA-binding domain superfamily/Winged helix DNA-binding domain"/>
    <property type="match status" value="1"/>
</dbReference>